<comment type="caution">
    <text evidence="1">The sequence shown here is derived from an EMBL/GenBank/DDBJ whole genome shotgun (WGS) entry which is preliminary data.</text>
</comment>
<reference evidence="1" key="1">
    <citation type="submission" date="2023-04" db="EMBL/GenBank/DDBJ databases">
        <title>Draft Genome sequencing of Naganishia species isolated from polar environments using Oxford Nanopore Technology.</title>
        <authorList>
            <person name="Leo P."/>
            <person name="Venkateswaran K."/>
        </authorList>
    </citation>
    <scope>NUCLEOTIDE SEQUENCE</scope>
    <source>
        <strain evidence="1">DBVPG 5303</strain>
    </source>
</reference>
<dbReference type="EMBL" id="JASBWV010000027">
    <property type="protein sequence ID" value="KAJ9118792.1"/>
    <property type="molecule type" value="Genomic_DNA"/>
</dbReference>
<proteinExistence type="predicted"/>
<keyword evidence="2" id="KW-1185">Reference proteome</keyword>
<evidence type="ECO:0000313" key="2">
    <source>
        <dbReference type="Proteomes" id="UP001234202"/>
    </source>
</evidence>
<dbReference type="Proteomes" id="UP001234202">
    <property type="component" value="Unassembled WGS sequence"/>
</dbReference>
<organism evidence="1 2">
    <name type="scientific">Naganishia onofrii</name>
    <dbReference type="NCBI Taxonomy" id="1851511"/>
    <lineage>
        <taxon>Eukaryota</taxon>
        <taxon>Fungi</taxon>
        <taxon>Dikarya</taxon>
        <taxon>Basidiomycota</taxon>
        <taxon>Agaricomycotina</taxon>
        <taxon>Tremellomycetes</taxon>
        <taxon>Filobasidiales</taxon>
        <taxon>Filobasidiaceae</taxon>
        <taxon>Naganishia</taxon>
    </lineage>
</organism>
<evidence type="ECO:0000313" key="1">
    <source>
        <dbReference type="EMBL" id="KAJ9118792.1"/>
    </source>
</evidence>
<name>A0ACC2X4G8_9TREE</name>
<gene>
    <name evidence="1" type="ORF">QFC24_005991</name>
</gene>
<accession>A0ACC2X4G8</accession>
<sequence length="338" mass="36989">MLKVLTTSEKPSTQTDCQPPITAQPQPVSNNGRVLASSSSSVGIDESIPQKPAQTKSRLLQGRAPVSRESGQPETAPAVSSLLQGSRNAAIEGKRTAGGRAMRPMRPIASMPTSKPRQRLVQPTPKPKTLHISVISDKELSTLTKLNTARNEVYFCTLDRNIIKKDGPRPPSPNKVRTIAEREEEERKLGRGARAKRRGKGNSGGESSGQEDTDNQPLSLADLLPPLRHIRGAGEDEDYQTPARPLKRTRKSSAAHAQEDPSPSGPKRKKNRMASIDAADLREEKFVTWDKGLVVIHRPQLSVPRHHREGELREGLKSCLKRKESASIPFSFSPSLAS</sequence>
<protein>
    <submittedName>
        <fullName evidence="1">Uncharacterized protein</fullName>
    </submittedName>
</protein>